<dbReference type="PROSITE" id="PS00109">
    <property type="entry name" value="PROTEIN_KINASE_TYR"/>
    <property type="match status" value="1"/>
</dbReference>
<dbReference type="GO" id="GO:0005524">
    <property type="term" value="F:ATP binding"/>
    <property type="evidence" value="ECO:0007669"/>
    <property type="project" value="InterPro"/>
</dbReference>
<feature type="domain" description="Protein kinase" evidence="2">
    <location>
        <begin position="116"/>
        <end position="418"/>
    </location>
</feature>
<comment type="caution">
    <text evidence="3">The sequence shown here is derived from an EMBL/GenBank/DDBJ whole genome shotgun (WGS) entry which is preliminary data.</text>
</comment>
<dbReference type="Pfam" id="PF07714">
    <property type="entry name" value="PK_Tyr_Ser-Thr"/>
    <property type="match status" value="1"/>
</dbReference>
<dbReference type="InterPro" id="IPR051681">
    <property type="entry name" value="Ser/Thr_Kinases-Pseudokinases"/>
</dbReference>
<proteinExistence type="predicted"/>
<feature type="region of interest" description="Disordered" evidence="1">
    <location>
        <begin position="1"/>
        <end position="39"/>
    </location>
</feature>
<dbReference type="InterPro" id="IPR011009">
    <property type="entry name" value="Kinase-like_dom_sf"/>
</dbReference>
<evidence type="ECO:0000313" key="3">
    <source>
        <dbReference type="EMBL" id="GLB43187.1"/>
    </source>
</evidence>
<dbReference type="AlphaFoldDB" id="A0A9P3PXR7"/>
<dbReference type="Gene3D" id="1.10.510.10">
    <property type="entry name" value="Transferase(Phosphotransferase) domain 1"/>
    <property type="match status" value="1"/>
</dbReference>
<dbReference type="OrthoDB" id="346907at2759"/>
<reference evidence="3" key="1">
    <citation type="submission" date="2022-07" db="EMBL/GenBank/DDBJ databases">
        <title>The genome of Lyophyllum shimeji provides insight into the initial evolution of ectomycorrhizal fungal genome.</title>
        <authorList>
            <person name="Kobayashi Y."/>
            <person name="Shibata T."/>
            <person name="Hirakawa H."/>
            <person name="Shigenobu S."/>
            <person name="Nishiyama T."/>
            <person name="Yamada A."/>
            <person name="Hasebe M."/>
            <person name="Kawaguchi M."/>
        </authorList>
    </citation>
    <scope>NUCLEOTIDE SEQUENCE</scope>
    <source>
        <strain evidence="3">AT787</strain>
    </source>
</reference>
<dbReference type="InterPro" id="IPR001245">
    <property type="entry name" value="Ser-Thr/Tyr_kinase_cat_dom"/>
</dbReference>
<dbReference type="GO" id="GO:0004674">
    <property type="term" value="F:protein serine/threonine kinase activity"/>
    <property type="evidence" value="ECO:0007669"/>
    <property type="project" value="TreeGrafter"/>
</dbReference>
<dbReference type="InterPro" id="IPR000719">
    <property type="entry name" value="Prot_kinase_dom"/>
</dbReference>
<dbReference type="InterPro" id="IPR008266">
    <property type="entry name" value="Tyr_kinase_AS"/>
</dbReference>
<dbReference type="PANTHER" id="PTHR44329:SF214">
    <property type="entry name" value="PROTEIN KINASE DOMAIN-CONTAINING PROTEIN"/>
    <property type="match status" value="1"/>
</dbReference>
<sequence length="426" mass="46313">MQFFTPSKLEASVPSDNEDLPVRSGPVAPTATRMPSSKPRVKMLWRRHEIDREASIKTLEDNVARLEATIRELESGPKHESPVAKLCGEIEQSAFLIDQPSHRSPTPVAANGPSALAALKALAALDPGLIATSEGLADKWYSSRTIPPQLLAHDIRDISPYPFAMTPASNISRGTMASTPVALKAPRRSQTQPVTEEETKRFFFEGLVSSTANHSNVSPVLGMHIGSSGDLFLVSELMKNGSLPEYLAAHPGANKLALLSKVADAVAHLHSLPTPVLHGDIRGHNVLVDDEGEPRLIDFGFALVMDPVTGEFSPASHAFIGNPRWTPSEKIRPSEYPLTLKADCYSFASLMLEVFSGDVPYRNSISDGAVIIEVLVRKNIPARPDTPELTDSLWNLMKQCWSLDPAARPSMDEIHRALLAEMAAMS</sequence>
<evidence type="ECO:0000256" key="1">
    <source>
        <dbReference type="SAM" id="MobiDB-lite"/>
    </source>
</evidence>
<dbReference type="SUPFAM" id="SSF56112">
    <property type="entry name" value="Protein kinase-like (PK-like)"/>
    <property type="match status" value="1"/>
</dbReference>
<dbReference type="PROSITE" id="PS50011">
    <property type="entry name" value="PROTEIN_KINASE_DOM"/>
    <property type="match status" value="1"/>
</dbReference>
<keyword evidence="4" id="KW-1185">Reference proteome</keyword>
<dbReference type="EMBL" id="BRPK01000013">
    <property type="protein sequence ID" value="GLB43187.1"/>
    <property type="molecule type" value="Genomic_DNA"/>
</dbReference>
<name>A0A9P3PXR7_LYOSH</name>
<evidence type="ECO:0000259" key="2">
    <source>
        <dbReference type="PROSITE" id="PS50011"/>
    </source>
</evidence>
<evidence type="ECO:0000313" key="4">
    <source>
        <dbReference type="Proteomes" id="UP001063166"/>
    </source>
</evidence>
<gene>
    <name evidence="3" type="ORF">LshimejAT787_1300880</name>
</gene>
<accession>A0A9P3PXR7</accession>
<dbReference type="Proteomes" id="UP001063166">
    <property type="component" value="Unassembled WGS sequence"/>
</dbReference>
<protein>
    <submittedName>
        <fullName evidence="3">Peptidyl-serine phosphorylation</fullName>
    </submittedName>
</protein>
<organism evidence="3 4">
    <name type="scientific">Lyophyllum shimeji</name>
    <name type="common">Hon-shimeji</name>
    <name type="synonym">Tricholoma shimeji</name>
    <dbReference type="NCBI Taxonomy" id="47721"/>
    <lineage>
        <taxon>Eukaryota</taxon>
        <taxon>Fungi</taxon>
        <taxon>Dikarya</taxon>
        <taxon>Basidiomycota</taxon>
        <taxon>Agaricomycotina</taxon>
        <taxon>Agaricomycetes</taxon>
        <taxon>Agaricomycetidae</taxon>
        <taxon>Agaricales</taxon>
        <taxon>Tricholomatineae</taxon>
        <taxon>Lyophyllaceae</taxon>
        <taxon>Lyophyllum</taxon>
    </lineage>
</organism>
<dbReference type="PANTHER" id="PTHR44329">
    <property type="entry name" value="SERINE/THREONINE-PROTEIN KINASE TNNI3K-RELATED"/>
    <property type="match status" value="1"/>
</dbReference>